<gene>
    <name evidence="2" type="ORF">HMPREF9944_00677</name>
</gene>
<sequence length="919" mass="105850">MLLIYSLHVTLSLQADTVEGIVVDAETRRPLVGVSVKAETKSDDWSSIRMGETDSLGHFKFEMWREGRTVFTFSFIGYRLHRSVEYAYGMESKDTLNIGTIALRPTAIMLQKVEVSAKMPRITMVGDTVVFHPEAFKLKDGDRLDVLIRKLPGVEQRDGKLFWNGKPIRLMMNGKDLFGGSSLVGQLPAEVAEKIKLYDKQSELAKHTQNDDGNAEQVLDIQVKPGFLDKWYGYAIGNVRTKREYKLEARAFQLSDKNPVMLFGNLNNENLATELGHEWYTAWDIDHYGRNQYATANYQHNWETKGTDEGTNNYVNVGPSMAHRDGWGTDFESTDYFLPGQERSFSLSRNSYDSHELAPKLLSEGFFYTDSINQFEYSAAVGYTKTDRHSETLRARFDTNPYRFGDFPIEESFAAAPGSDLYHHLVMRDRSYQSSIKEQGDVQLDLHWTHFMGQKGSYGVQATTNFAHALSREHYNRSIWQQGNETQLWQYGRKPDTEWKSHLTASLSYWLGEKLLVDLSNSVGYDDLNHRNDFYADTNAAKLRGDVPTTVDETNSLRERTHAWNNTMKLGTTVSLSERLKLKPLLSWTETSEKTTYHRGRLDTVARRTSSVFSPEVKLLWKNGRKEGLDLSWNYTTTLPALLSTLAYEDTTDPLYISYGNAALKRQHDHLFGLKYHRMFPRQQLNLLFSFDYKHTVNPLTTAFSYDDATGVYRAKPMNVRGGNSYKAGLDYDQGLGVYWRVHNNVAVEWAKGHGYLLAKDFSRPLQLNPIHRLSFTDKLEVTYESEHWIIRPYAEYYYNRYRYPVASANNSYSIRSFYGLETTVKAGQFRLISNLIDVYRAGNVAGFDGHRLLWTVKTAYSFLKNKATIALEMADIFNREVNFMSRSEAYSRTEKWYETNHHYLSLSFGYQLDPKPKR</sequence>
<dbReference type="PATRIC" id="fig|999422.3.peg.691"/>
<organism evidence="2 3">
    <name type="scientific">Segatella maculosa OT 289</name>
    <dbReference type="NCBI Taxonomy" id="999422"/>
    <lineage>
        <taxon>Bacteria</taxon>
        <taxon>Pseudomonadati</taxon>
        <taxon>Bacteroidota</taxon>
        <taxon>Bacteroidia</taxon>
        <taxon>Bacteroidales</taxon>
        <taxon>Prevotellaceae</taxon>
        <taxon>Segatella</taxon>
    </lineage>
</organism>
<dbReference type="InterPro" id="IPR041700">
    <property type="entry name" value="OMP_b-brl_3"/>
</dbReference>
<accession>H1HKI3</accession>
<evidence type="ECO:0000259" key="1">
    <source>
        <dbReference type="Pfam" id="PF14905"/>
    </source>
</evidence>
<protein>
    <recommendedName>
        <fullName evidence="1">Outer membrane protein beta-barrel domain-containing protein</fullName>
    </recommendedName>
</protein>
<dbReference type="SUPFAM" id="SSF56935">
    <property type="entry name" value="Porins"/>
    <property type="match status" value="1"/>
</dbReference>
<dbReference type="HOGENOM" id="CLU_012729_0_0_10"/>
<dbReference type="SUPFAM" id="SSF49464">
    <property type="entry name" value="Carboxypeptidase regulatory domain-like"/>
    <property type="match status" value="1"/>
</dbReference>
<proteinExistence type="predicted"/>
<dbReference type="Proteomes" id="UP000003167">
    <property type="component" value="Unassembled WGS sequence"/>
</dbReference>
<dbReference type="STRING" id="999422.HMPREF9944_00677"/>
<feature type="domain" description="Outer membrane protein beta-barrel" evidence="1">
    <location>
        <begin position="602"/>
        <end position="909"/>
    </location>
</feature>
<dbReference type="InterPro" id="IPR008969">
    <property type="entry name" value="CarboxyPept-like_regulatory"/>
</dbReference>
<keyword evidence="3" id="KW-1185">Reference proteome</keyword>
<name>H1HKI3_9BACT</name>
<evidence type="ECO:0000313" key="2">
    <source>
        <dbReference type="EMBL" id="EHO73084.1"/>
    </source>
</evidence>
<evidence type="ECO:0000313" key="3">
    <source>
        <dbReference type="Proteomes" id="UP000003167"/>
    </source>
</evidence>
<dbReference type="AlphaFoldDB" id="H1HKI3"/>
<comment type="caution">
    <text evidence="2">The sequence shown here is derived from an EMBL/GenBank/DDBJ whole genome shotgun (WGS) entry which is preliminary data.</text>
</comment>
<dbReference type="Pfam" id="PF14905">
    <property type="entry name" value="OMP_b-brl_3"/>
    <property type="match status" value="1"/>
</dbReference>
<dbReference type="EMBL" id="AGEK01000016">
    <property type="protein sequence ID" value="EHO73084.1"/>
    <property type="molecule type" value="Genomic_DNA"/>
</dbReference>
<reference evidence="2 3" key="1">
    <citation type="submission" date="2011-12" db="EMBL/GenBank/DDBJ databases">
        <title>The Genome Sequence of Prevotella maculosa OT 289.</title>
        <authorList>
            <consortium name="The Broad Institute Genome Sequencing Platform"/>
            <person name="Earl A."/>
            <person name="Ward D."/>
            <person name="Feldgarden M."/>
            <person name="Gevers D."/>
            <person name="Izard J."/>
            <person name="Blanton J.M."/>
            <person name="Mathney J."/>
            <person name="Tanner A.C."/>
            <person name="Dewhirst F.E."/>
            <person name="Young S.K."/>
            <person name="Zeng Q."/>
            <person name="Gargeya S."/>
            <person name="Fitzgerald M."/>
            <person name="Haas B."/>
            <person name="Abouelleil A."/>
            <person name="Alvarado L."/>
            <person name="Arachchi H.M."/>
            <person name="Berlin A."/>
            <person name="Chapman S.B."/>
            <person name="Gearin G."/>
            <person name="Goldberg J."/>
            <person name="Griggs A."/>
            <person name="Gujja S."/>
            <person name="Hansen M."/>
            <person name="Heiman D."/>
            <person name="Howarth C."/>
            <person name="Larimer J."/>
            <person name="Lui A."/>
            <person name="MacDonald P.J.P."/>
            <person name="McCowen C."/>
            <person name="Montmayeur A."/>
            <person name="Murphy C."/>
            <person name="Neiman D."/>
            <person name="Pearson M."/>
            <person name="Priest M."/>
            <person name="Roberts A."/>
            <person name="Saif S."/>
            <person name="Shea T."/>
            <person name="Sisk P."/>
            <person name="Stolte C."/>
            <person name="Sykes S."/>
            <person name="Wortman J."/>
            <person name="Nusbaum C."/>
            <person name="Birren B."/>
        </authorList>
    </citation>
    <scope>NUCLEOTIDE SEQUENCE [LARGE SCALE GENOMIC DNA]</scope>
    <source>
        <strain evidence="2 3">OT 289</strain>
    </source>
</reference>